<feature type="chain" id="PRO_5043459151" evidence="4">
    <location>
        <begin position="30"/>
        <end position="1075"/>
    </location>
</feature>
<feature type="repeat" description="TPR" evidence="1">
    <location>
        <begin position="360"/>
        <end position="393"/>
    </location>
</feature>
<evidence type="ECO:0000256" key="2">
    <source>
        <dbReference type="SAM" id="Coils"/>
    </source>
</evidence>
<evidence type="ECO:0000256" key="4">
    <source>
        <dbReference type="SAM" id="SignalP"/>
    </source>
</evidence>
<proteinExistence type="predicted"/>
<organism evidence="6">
    <name type="scientific">Telmatobacter sp. DSM 110680</name>
    <dbReference type="NCBI Taxonomy" id="3036704"/>
    <lineage>
        <taxon>Bacteria</taxon>
        <taxon>Pseudomonadati</taxon>
        <taxon>Acidobacteriota</taxon>
        <taxon>Terriglobia</taxon>
        <taxon>Terriglobales</taxon>
        <taxon>Acidobacteriaceae</taxon>
        <taxon>Telmatobacter</taxon>
    </lineage>
</organism>
<keyword evidence="2" id="KW-0175">Coiled coil</keyword>
<keyword evidence="4" id="KW-0732">Signal</keyword>
<dbReference type="Pfam" id="PF13424">
    <property type="entry name" value="TPR_12"/>
    <property type="match status" value="5"/>
</dbReference>
<dbReference type="InterPro" id="IPR019734">
    <property type="entry name" value="TPR_rpt"/>
</dbReference>
<dbReference type="EMBL" id="CP121196">
    <property type="protein sequence ID" value="XBH18669.1"/>
    <property type="molecule type" value="Genomic_DNA"/>
</dbReference>
<name>A0AAU7DMW4_9BACT</name>
<gene>
    <name evidence="6" type="ORF">P8935_05000</name>
</gene>
<dbReference type="RefSeq" id="WP_348263895.1">
    <property type="nucleotide sequence ID" value="NZ_CP121196.1"/>
</dbReference>
<evidence type="ECO:0000313" key="6">
    <source>
        <dbReference type="EMBL" id="XBH18669.1"/>
    </source>
</evidence>
<reference evidence="6" key="1">
    <citation type="submission" date="2023-03" db="EMBL/GenBank/DDBJ databases">
        <title>Edaphobacter sp.</title>
        <authorList>
            <person name="Huber K.J."/>
            <person name="Papendorf J."/>
            <person name="Pilke C."/>
            <person name="Bunk B."/>
            <person name="Sproeer C."/>
            <person name="Pester M."/>
        </authorList>
    </citation>
    <scope>NUCLEOTIDE SEQUENCE</scope>
    <source>
        <strain evidence="6">DSM 110680</strain>
    </source>
</reference>
<dbReference type="PANTHER" id="PTHR10098">
    <property type="entry name" value="RAPSYN-RELATED"/>
    <property type="match status" value="1"/>
</dbReference>
<feature type="domain" description="CHAT" evidence="5">
    <location>
        <begin position="770"/>
        <end position="1073"/>
    </location>
</feature>
<accession>A0AAU7DMW4</accession>
<dbReference type="Pfam" id="PF12770">
    <property type="entry name" value="CHAT"/>
    <property type="match status" value="1"/>
</dbReference>
<dbReference type="PROSITE" id="PS50293">
    <property type="entry name" value="TPR_REGION"/>
    <property type="match status" value="1"/>
</dbReference>
<evidence type="ECO:0000256" key="1">
    <source>
        <dbReference type="PROSITE-ProRule" id="PRU00339"/>
    </source>
</evidence>
<protein>
    <submittedName>
        <fullName evidence="6">CHAT domain-containing protein</fullName>
    </submittedName>
</protein>
<keyword evidence="1" id="KW-0802">TPR repeat</keyword>
<evidence type="ECO:0000259" key="5">
    <source>
        <dbReference type="Pfam" id="PF12770"/>
    </source>
</evidence>
<dbReference type="PANTHER" id="PTHR10098:SF108">
    <property type="entry name" value="TETRATRICOPEPTIDE REPEAT PROTEIN 28"/>
    <property type="match status" value="1"/>
</dbReference>
<dbReference type="InterPro" id="IPR024983">
    <property type="entry name" value="CHAT_dom"/>
</dbReference>
<feature type="repeat" description="TPR" evidence="1">
    <location>
        <begin position="400"/>
        <end position="433"/>
    </location>
</feature>
<evidence type="ECO:0000256" key="3">
    <source>
        <dbReference type="SAM" id="MobiDB-lite"/>
    </source>
</evidence>
<dbReference type="SUPFAM" id="SSF48452">
    <property type="entry name" value="TPR-like"/>
    <property type="match status" value="3"/>
</dbReference>
<feature type="region of interest" description="Disordered" evidence="3">
    <location>
        <begin position="32"/>
        <end position="56"/>
    </location>
</feature>
<feature type="repeat" description="TPR" evidence="1">
    <location>
        <begin position="121"/>
        <end position="154"/>
    </location>
</feature>
<feature type="compositionally biased region" description="Polar residues" evidence="3">
    <location>
        <begin position="44"/>
        <end position="53"/>
    </location>
</feature>
<dbReference type="AlphaFoldDB" id="A0AAU7DMW4"/>
<dbReference type="InterPro" id="IPR011990">
    <property type="entry name" value="TPR-like_helical_dom_sf"/>
</dbReference>
<dbReference type="SMART" id="SM00028">
    <property type="entry name" value="TPR"/>
    <property type="match status" value="11"/>
</dbReference>
<dbReference type="Gene3D" id="1.25.40.10">
    <property type="entry name" value="Tetratricopeptide repeat domain"/>
    <property type="match status" value="3"/>
</dbReference>
<sequence length="1075" mass="116509">MVSPRIHPGRCGWAMPLALIAALLPMQLASQTTQTLPPPGGLASGTQVAGSQLSRDENSSLDQLQAALNSAITARDARTVAKLQNQIGDLWFRAGNSSNSLEAYNQALAAAKRAQDAEQGVTALNGLGNLARNAGQLQQAMQAYQRALDVATAQNVTAGKAEALNGLALLSAAQKQPAKALDYANQALEIRRTLGDHSGEAQILAEIATGYNAAGDQTNALKYAQQAYDAFHASGDGRGEAMALIGMGDIYGSLRDKKAMDYYSRALAIARQSNFPRILATALNKLGTGENALGENQKALENFNEALSIFQRLNMADASGLTMNNIGLALSELGEKEKAIGYYNQALPILRAAGDRSGEATVLNDMGMVYQSLGDRQKALDYYNQALPIVMTKGDRATEEILLNNMGAAYVELGDKQKAVEVLDQAIALQTGVANRRGEGVARVSAGMAYHKMGDDQKALESINQGLDILRQVSDRQNEARAHTALARVYFDKRDIADARANLNQALPLAQAVNDPLILSPILYGMMWVHKDQPALAIFYGKQAVNLVQKVRSNMQGLDKSLQSTFVASKADFYHDLADLLINQGRLPEAQQVLDLLKQQEYSDYVRGAPTDALSALTLTPAEQKAEQDYEKSTGLIVAAGEQWAELKSNSARTPEQEQQFRQLSDQLNAANRALDDYYARLYVLFGKDSAANKQLADVKGNVSALEEQVAESPHTVALYTMVSNGYYRVILITPVATVAREFAIADTELNKDVADFERVLRDPLSDPKPQAQLLYNILIGPVKTELDQAKAETLVWSLDGVLRYIPIAALYDGKQYMVEKYNTVTITPASISLLEDKPDVANLSVVAMGIARKYEEGLPALPSVANELRDVARDPKMQGANGALPGTILLDNQFTEKAMEDQLSARHGVVHIASHFVFKPGDDSQSYLLLASKDEGSTGFHLTVADFRDNRNLALRHTDLLTLSACETGISGNSGNGREVDGLGTTAQLKGAKSVISSLWEVSDSSTGELMADFYRRWSSGSGKTAKVEALRQAQLDLLMGRIKPKSDFANPDALTSFAHPFYWAPFVLMGNWR</sequence>
<feature type="signal peptide" evidence="4">
    <location>
        <begin position="1"/>
        <end position="29"/>
    </location>
</feature>
<feature type="repeat" description="TPR" evidence="1">
    <location>
        <begin position="280"/>
        <end position="313"/>
    </location>
</feature>
<dbReference type="PROSITE" id="PS50005">
    <property type="entry name" value="TPR"/>
    <property type="match status" value="4"/>
</dbReference>
<feature type="coiled-coil region" evidence="2">
    <location>
        <begin position="127"/>
        <end position="154"/>
    </location>
</feature>